<proteinExistence type="predicted"/>
<accession>A0A1F6MVB7</accession>
<dbReference type="Pfam" id="PF04480">
    <property type="entry name" value="DUF559"/>
    <property type="match status" value="1"/>
</dbReference>
<dbReference type="InterPro" id="IPR007569">
    <property type="entry name" value="DUF559"/>
</dbReference>
<dbReference type="InterPro" id="IPR011335">
    <property type="entry name" value="Restrct_endonuc-II-like"/>
</dbReference>
<dbReference type="Gene3D" id="3.40.960.10">
    <property type="entry name" value="VSR Endonuclease"/>
    <property type="match status" value="1"/>
</dbReference>
<dbReference type="STRING" id="1798692.A3G00_03935"/>
<evidence type="ECO:0000313" key="3">
    <source>
        <dbReference type="Proteomes" id="UP000178347"/>
    </source>
</evidence>
<organism evidence="2 3">
    <name type="scientific">Candidatus Magasanikbacteria bacterium RIFCSPLOWO2_12_FULL_43_12</name>
    <dbReference type="NCBI Taxonomy" id="1798692"/>
    <lineage>
        <taxon>Bacteria</taxon>
        <taxon>Candidatus Magasanikiibacteriota</taxon>
    </lineage>
</organism>
<dbReference type="PANTHER" id="PTHR38590:SF1">
    <property type="entry name" value="BLL0828 PROTEIN"/>
    <property type="match status" value="1"/>
</dbReference>
<reference evidence="2 3" key="1">
    <citation type="journal article" date="2016" name="Nat. Commun.">
        <title>Thousands of microbial genomes shed light on interconnected biogeochemical processes in an aquifer system.</title>
        <authorList>
            <person name="Anantharaman K."/>
            <person name="Brown C.T."/>
            <person name="Hug L.A."/>
            <person name="Sharon I."/>
            <person name="Castelle C.J."/>
            <person name="Probst A.J."/>
            <person name="Thomas B.C."/>
            <person name="Singh A."/>
            <person name="Wilkins M.J."/>
            <person name="Karaoz U."/>
            <person name="Brodie E.L."/>
            <person name="Williams K.H."/>
            <person name="Hubbard S.S."/>
            <person name="Banfield J.F."/>
        </authorList>
    </citation>
    <scope>NUCLEOTIDE SEQUENCE [LARGE SCALE GENOMIC DNA]</scope>
</reference>
<dbReference type="SUPFAM" id="SSF52980">
    <property type="entry name" value="Restriction endonuclease-like"/>
    <property type="match status" value="1"/>
</dbReference>
<name>A0A1F6MVB7_9BACT</name>
<feature type="domain" description="DUF559" evidence="1">
    <location>
        <begin position="19"/>
        <end position="123"/>
    </location>
</feature>
<sequence length="130" mass="15672">MPANKTTEPRDRNRPSDYLKRRRRSLRRDITDGEYALWQLLRNRELNYKFRRQVSIGGFVVDFYCHRLKLIIEVDGGIHNDQIEYDNRREAWLKKQGYNIMRVMNEDCIYNAETVLKVINTKIAELTHAR</sequence>
<gene>
    <name evidence="2" type="ORF">A3G00_03935</name>
</gene>
<dbReference type="Proteomes" id="UP000178347">
    <property type="component" value="Unassembled WGS sequence"/>
</dbReference>
<evidence type="ECO:0000313" key="2">
    <source>
        <dbReference type="EMBL" id="OGH75617.1"/>
    </source>
</evidence>
<dbReference type="AlphaFoldDB" id="A0A1F6MVB7"/>
<dbReference type="EMBL" id="MFQN01000004">
    <property type="protein sequence ID" value="OGH75617.1"/>
    <property type="molecule type" value="Genomic_DNA"/>
</dbReference>
<comment type="caution">
    <text evidence="2">The sequence shown here is derived from an EMBL/GenBank/DDBJ whole genome shotgun (WGS) entry which is preliminary data.</text>
</comment>
<dbReference type="CDD" id="cd01038">
    <property type="entry name" value="Endonuclease_DUF559"/>
    <property type="match status" value="1"/>
</dbReference>
<evidence type="ECO:0000259" key="1">
    <source>
        <dbReference type="Pfam" id="PF04480"/>
    </source>
</evidence>
<dbReference type="InterPro" id="IPR047216">
    <property type="entry name" value="Endonuclease_DUF559_bact"/>
</dbReference>
<protein>
    <recommendedName>
        <fullName evidence="1">DUF559 domain-containing protein</fullName>
    </recommendedName>
</protein>
<dbReference type="PANTHER" id="PTHR38590">
    <property type="entry name" value="BLL0828 PROTEIN"/>
    <property type="match status" value="1"/>
</dbReference>